<dbReference type="Gene3D" id="1.10.3730.20">
    <property type="match status" value="1"/>
</dbReference>
<sequence>MAPALKWPALAAAITSEVTASLALRAAIDHPAWYILVVAGYSLSFVLISVVLRLGMPIGVAYGIWAAIGVALTALLAALVFDDPLTWLMGAGFVAIIGGVLMIELGSRHQETSA</sequence>
<keyword evidence="2" id="KW-0813">Transport</keyword>
<evidence type="ECO:0000256" key="3">
    <source>
        <dbReference type="ARBA" id="ARBA00022475"/>
    </source>
</evidence>
<evidence type="ECO:0000256" key="4">
    <source>
        <dbReference type="ARBA" id="ARBA00022692"/>
    </source>
</evidence>
<keyword evidence="3" id="KW-1003">Cell membrane</keyword>
<comment type="similarity">
    <text evidence="7">Belongs to the drug/metabolite transporter (DMT) superfamily. Small multidrug resistance (SMR) (TC 2.A.7.1) family.</text>
</comment>
<keyword evidence="10" id="KW-1185">Reference proteome</keyword>
<evidence type="ECO:0000256" key="5">
    <source>
        <dbReference type="ARBA" id="ARBA00022989"/>
    </source>
</evidence>
<keyword evidence="5 8" id="KW-1133">Transmembrane helix</keyword>
<dbReference type="RefSeq" id="WP_202994443.1">
    <property type="nucleotide sequence ID" value="NZ_JAENHO010000007.1"/>
</dbReference>
<dbReference type="InterPro" id="IPR045324">
    <property type="entry name" value="Small_multidrug_res"/>
</dbReference>
<evidence type="ECO:0000256" key="6">
    <source>
        <dbReference type="ARBA" id="ARBA00023136"/>
    </source>
</evidence>
<gene>
    <name evidence="9" type="ORF">JKJ07_26360</name>
</gene>
<accession>A0ABS1VTP6</accession>
<keyword evidence="6 8" id="KW-0472">Membrane</keyword>
<comment type="caution">
    <text evidence="9">The sequence shown here is derived from an EMBL/GenBank/DDBJ whole genome shotgun (WGS) entry which is preliminary data.</text>
</comment>
<comment type="subcellular location">
    <subcellularLocation>
        <location evidence="1 7">Cell membrane</location>
        <topology evidence="1 7">Multi-pass membrane protein</topology>
    </subcellularLocation>
</comment>
<evidence type="ECO:0000256" key="7">
    <source>
        <dbReference type="RuleBase" id="RU003942"/>
    </source>
</evidence>
<evidence type="ECO:0000313" key="9">
    <source>
        <dbReference type="EMBL" id="MBL7257835.1"/>
    </source>
</evidence>
<reference evidence="9 10" key="1">
    <citation type="submission" date="2021-01" db="EMBL/GenBank/DDBJ databases">
        <title>Actinoplanes sp. nov. LDG1-01 isolated from lichen.</title>
        <authorList>
            <person name="Saeng-In P."/>
            <person name="Phongsopitanun W."/>
            <person name="Kanchanasin P."/>
            <person name="Yuki M."/>
            <person name="Kudo T."/>
            <person name="Ohkuma M."/>
            <person name="Tanasupawat S."/>
        </authorList>
    </citation>
    <scope>NUCLEOTIDE SEQUENCE [LARGE SCALE GENOMIC DNA]</scope>
    <source>
        <strain evidence="9 10">LDG1-01</strain>
    </source>
</reference>
<feature type="transmembrane region" description="Helical" evidence="8">
    <location>
        <begin position="87"/>
        <end position="106"/>
    </location>
</feature>
<dbReference type="Proteomes" id="UP000598996">
    <property type="component" value="Unassembled WGS sequence"/>
</dbReference>
<dbReference type="PANTHER" id="PTHR30561">
    <property type="entry name" value="SMR FAMILY PROTON-DEPENDENT DRUG EFFLUX TRANSPORTER SUGE"/>
    <property type="match status" value="1"/>
</dbReference>
<dbReference type="Pfam" id="PF00893">
    <property type="entry name" value="Multi_Drug_Res"/>
    <property type="match status" value="1"/>
</dbReference>
<name>A0ABS1VTP6_9ACTN</name>
<dbReference type="PANTHER" id="PTHR30561:SF1">
    <property type="entry name" value="MULTIDRUG TRANSPORTER EMRE"/>
    <property type="match status" value="1"/>
</dbReference>
<dbReference type="EMBL" id="JAENHO010000007">
    <property type="protein sequence ID" value="MBL7257835.1"/>
    <property type="molecule type" value="Genomic_DNA"/>
</dbReference>
<evidence type="ECO:0000313" key="10">
    <source>
        <dbReference type="Proteomes" id="UP000598996"/>
    </source>
</evidence>
<feature type="transmembrane region" description="Helical" evidence="8">
    <location>
        <begin position="59"/>
        <end position="81"/>
    </location>
</feature>
<organism evidence="9 10">
    <name type="scientific">Paractinoplanes lichenicola</name>
    <dbReference type="NCBI Taxonomy" id="2802976"/>
    <lineage>
        <taxon>Bacteria</taxon>
        <taxon>Bacillati</taxon>
        <taxon>Actinomycetota</taxon>
        <taxon>Actinomycetes</taxon>
        <taxon>Micromonosporales</taxon>
        <taxon>Micromonosporaceae</taxon>
        <taxon>Paractinoplanes</taxon>
    </lineage>
</organism>
<feature type="transmembrane region" description="Helical" evidence="8">
    <location>
        <begin position="33"/>
        <end position="52"/>
    </location>
</feature>
<evidence type="ECO:0000256" key="8">
    <source>
        <dbReference type="SAM" id="Phobius"/>
    </source>
</evidence>
<dbReference type="SUPFAM" id="SSF103481">
    <property type="entry name" value="Multidrug resistance efflux transporter EmrE"/>
    <property type="match status" value="1"/>
</dbReference>
<dbReference type="InterPro" id="IPR000390">
    <property type="entry name" value="Small_drug/metabolite_transptr"/>
</dbReference>
<evidence type="ECO:0000256" key="2">
    <source>
        <dbReference type="ARBA" id="ARBA00022448"/>
    </source>
</evidence>
<proteinExistence type="inferred from homology"/>
<evidence type="ECO:0000256" key="1">
    <source>
        <dbReference type="ARBA" id="ARBA00004651"/>
    </source>
</evidence>
<dbReference type="InterPro" id="IPR037185">
    <property type="entry name" value="EmrE-like"/>
</dbReference>
<keyword evidence="4 7" id="KW-0812">Transmembrane</keyword>
<protein>
    <submittedName>
        <fullName evidence="9">QacE family quaternary ammonium compound efflux SMR transporter</fullName>
    </submittedName>
</protein>